<accession>A0A6B0UWG9</accession>
<feature type="chain" id="PRO_5025447980" evidence="2">
    <location>
        <begin position="20"/>
        <end position="155"/>
    </location>
</feature>
<keyword evidence="2" id="KW-0732">Signal</keyword>
<keyword evidence="1" id="KW-1133">Transmembrane helix</keyword>
<evidence type="ECO:0000256" key="1">
    <source>
        <dbReference type="SAM" id="Phobius"/>
    </source>
</evidence>
<organism evidence="3">
    <name type="scientific">Ixodes ricinus</name>
    <name type="common">Common tick</name>
    <name type="synonym">Acarus ricinus</name>
    <dbReference type="NCBI Taxonomy" id="34613"/>
    <lineage>
        <taxon>Eukaryota</taxon>
        <taxon>Metazoa</taxon>
        <taxon>Ecdysozoa</taxon>
        <taxon>Arthropoda</taxon>
        <taxon>Chelicerata</taxon>
        <taxon>Arachnida</taxon>
        <taxon>Acari</taxon>
        <taxon>Parasitiformes</taxon>
        <taxon>Ixodida</taxon>
        <taxon>Ixodoidea</taxon>
        <taxon>Ixodidae</taxon>
        <taxon>Ixodinae</taxon>
        <taxon>Ixodes</taxon>
    </lineage>
</organism>
<feature type="signal peptide" evidence="2">
    <location>
        <begin position="1"/>
        <end position="19"/>
    </location>
</feature>
<dbReference type="AlphaFoldDB" id="A0A6B0UWG9"/>
<reference evidence="3" key="1">
    <citation type="submission" date="2019-12" db="EMBL/GenBank/DDBJ databases">
        <title>An insight into the sialome of adult female Ixodes ricinus ticks feeding for 6 days.</title>
        <authorList>
            <person name="Perner J."/>
            <person name="Ribeiro J.M.C."/>
        </authorList>
    </citation>
    <scope>NUCLEOTIDE SEQUENCE</scope>
    <source>
        <strain evidence="3">Semi-engorged</strain>
        <tissue evidence="3">Salivary glands</tissue>
    </source>
</reference>
<name>A0A6B0UWG9_IXORI</name>
<evidence type="ECO:0000256" key="2">
    <source>
        <dbReference type="SAM" id="SignalP"/>
    </source>
</evidence>
<keyword evidence="1" id="KW-0812">Transmembrane</keyword>
<feature type="transmembrane region" description="Helical" evidence="1">
    <location>
        <begin position="95"/>
        <end position="117"/>
    </location>
</feature>
<sequence length="155" mass="16865">MGPQLGALLTLLFLTPLQACRLGIQVALPDLLLQAGNDLHRLMEDIQLGLGLVRLQVHHAHSAQLLERLVYVPHAYPFACIVRLSPLLFSLRLDFWGLIFIAGTGKGVSLATVAVVARCHLPATPRSLCRLSTRRRRSSWSCQAGAQGTRGVRGG</sequence>
<proteinExistence type="predicted"/>
<keyword evidence="1" id="KW-0472">Membrane</keyword>
<dbReference type="EMBL" id="GIFC01011919">
    <property type="protein sequence ID" value="MXU94002.1"/>
    <property type="molecule type" value="Transcribed_RNA"/>
</dbReference>
<evidence type="ECO:0000313" key="3">
    <source>
        <dbReference type="EMBL" id="MXU94002.1"/>
    </source>
</evidence>
<protein>
    <submittedName>
        <fullName evidence="3">Putative secreted protein</fullName>
    </submittedName>
</protein>